<dbReference type="Gene3D" id="2.10.25.10">
    <property type="entry name" value="Laminin"/>
    <property type="match status" value="1"/>
</dbReference>
<evidence type="ECO:0000313" key="5">
    <source>
        <dbReference type="EMBL" id="CAF3677658.1"/>
    </source>
</evidence>
<dbReference type="InterPro" id="IPR032675">
    <property type="entry name" value="LRR_dom_sf"/>
</dbReference>
<dbReference type="InterPro" id="IPR042350">
    <property type="entry name" value="ATRAID"/>
</dbReference>
<evidence type="ECO:0000256" key="1">
    <source>
        <dbReference type="PROSITE-ProRule" id="PRU00076"/>
    </source>
</evidence>
<dbReference type="EMBL" id="CAJOBC010001422">
    <property type="protein sequence ID" value="CAF3677658.1"/>
    <property type="molecule type" value="Genomic_DNA"/>
</dbReference>
<dbReference type="PROSITE" id="PS00022">
    <property type="entry name" value="EGF_1"/>
    <property type="match status" value="1"/>
</dbReference>
<sequence length="171" mass="19222">MTQRCCFDEGNSIIAIDLVNGGYIQIPDFTQIKNLLSAKFIDLRSNPLESVPHSSDFVGLQLLERLYLPLQYLCPGGVDVWQKIESLPTENHCIQQKDFCANSTLKCTEKSSCSPNGPGQYLCLCEFGYTGYKCLRYGHFPTALFLGLTLPLTAVLSVVLYYTQRRHVKTN</sequence>
<dbReference type="OrthoDB" id="9989713at2759"/>
<dbReference type="PANTHER" id="PTHR15926">
    <property type="entry name" value="ALL-TRANS RETINOIC ACID-INDUCED DIFFERENTIATION FACTOR"/>
    <property type="match status" value="1"/>
</dbReference>
<reference evidence="4" key="1">
    <citation type="submission" date="2021-02" db="EMBL/GenBank/DDBJ databases">
        <authorList>
            <person name="Nowell W R."/>
        </authorList>
    </citation>
    <scope>NUCLEOTIDE SEQUENCE</scope>
</reference>
<dbReference type="InterPro" id="IPR000742">
    <property type="entry name" value="EGF"/>
</dbReference>
<dbReference type="PROSITE" id="PS50026">
    <property type="entry name" value="EGF_3"/>
    <property type="match status" value="1"/>
</dbReference>
<feature type="domain" description="EGF-like" evidence="3">
    <location>
        <begin position="96"/>
        <end position="135"/>
    </location>
</feature>
<dbReference type="PROSITE" id="PS01186">
    <property type="entry name" value="EGF_2"/>
    <property type="match status" value="1"/>
</dbReference>
<comment type="caution">
    <text evidence="1">Lacks conserved residue(s) required for the propagation of feature annotation.</text>
</comment>
<organism evidence="4 6">
    <name type="scientific">Didymodactylos carnosus</name>
    <dbReference type="NCBI Taxonomy" id="1234261"/>
    <lineage>
        <taxon>Eukaryota</taxon>
        <taxon>Metazoa</taxon>
        <taxon>Spiralia</taxon>
        <taxon>Gnathifera</taxon>
        <taxon>Rotifera</taxon>
        <taxon>Eurotatoria</taxon>
        <taxon>Bdelloidea</taxon>
        <taxon>Philodinida</taxon>
        <taxon>Philodinidae</taxon>
        <taxon>Didymodactylos</taxon>
    </lineage>
</organism>
<accession>A0A813Z449</accession>
<feature type="disulfide bond" evidence="1">
    <location>
        <begin position="125"/>
        <end position="134"/>
    </location>
</feature>
<dbReference type="PANTHER" id="PTHR15926:SF1">
    <property type="entry name" value="ALL-TRANS RETINOIC ACID-INDUCED DIFFERENTIATION FACTOR"/>
    <property type="match status" value="1"/>
</dbReference>
<proteinExistence type="predicted"/>
<keyword evidence="2" id="KW-0472">Membrane</keyword>
<dbReference type="AlphaFoldDB" id="A0A813Z449"/>
<feature type="transmembrane region" description="Helical" evidence="2">
    <location>
        <begin position="143"/>
        <end position="162"/>
    </location>
</feature>
<evidence type="ECO:0000259" key="3">
    <source>
        <dbReference type="PROSITE" id="PS50026"/>
    </source>
</evidence>
<evidence type="ECO:0000313" key="6">
    <source>
        <dbReference type="Proteomes" id="UP000663829"/>
    </source>
</evidence>
<comment type="caution">
    <text evidence="4">The sequence shown here is derived from an EMBL/GenBank/DDBJ whole genome shotgun (WGS) entry which is preliminary data.</text>
</comment>
<evidence type="ECO:0000256" key="2">
    <source>
        <dbReference type="SAM" id="Phobius"/>
    </source>
</evidence>
<keyword evidence="1" id="KW-0245">EGF-like domain</keyword>
<keyword evidence="1" id="KW-1015">Disulfide bond</keyword>
<dbReference type="Gene3D" id="3.80.10.10">
    <property type="entry name" value="Ribonuclease Inhibitor"/>
    <property type="match status" value="1"/>
</dbReference>
<evidence type="ECO:0000313" key="4">
    <source>
        <dbReference type="EMBL" id="CAF0893918.1"/>
    </source>
</evidence>
<keyword evidence="6" id="KW-1185">Reference proteome</keyword>
<gene>
    <name evidence="4" type="ORF">GPM918_LOCUS8272</name>
    <name evidence="5" type="ORF">SRO942_LOCUS8272</name>
</gene>
<dbReference type="Proteomes" id="UP000663829">
    <property type="component" value="Unassembled WGS sequence"/>
</dbReference>
<dbReference type="Proteomes" id="UP000681722">
    <property type="component" value="Unassembled WGS sequence"/>
</dbReference>
<keyword evidence="2" id="KW-0812">Transmembrane</keyword>
<protein>
    <recommendedName>
        <fullName evidence="3">EGF-like domain-containing protein</fullName>
    </recommendedName>
</protein>
<dbReference type="EMBL" id="CAJNOQ010001422">
    <property type="protein sequence ID" value="CAF0893918.1"/>
    <property type="molecule type" value="Genomic_DNA"/>
</dbReference>
<name>A0A813Z449_9BILA</name>
<keyword evidence="2" id="KW-1133">Transmembrane helix</keyword>